<evidence type="ECO:0000313" key="7">
    <source>
        <dbReference type="EMBL" id="KAF4332836.1"/>
    </source>
</evidence>
<protein>
    <submittedName>
        <fullName evidence="7">Ankyrin repeat</fullName>
    </submittedName>
</protein>
<keyword evidence="2 3" id="KW-0040">ANK repeat</keyword>
<accession>A0A9P5A6G6</accession>
<keyword evidence="8" id="KW-1185">Reference proteome</keyword>
<feature type="repeat" description="ANK" evidence="3">
    <location>
        <begin position="1367"/>
        <end position="1399"/>
    </location>
</feature>
<organism evidence="7 8">
    <name type="scientific">Fusarium beomiforme</name>
    <dbReference type="NCBI Taxonomy" id="44412"/>
    <lineage>
        <taxon>Eukaryota</taxon>
        <taxon>Fungi</taxon>
        <taxon>Dikarya</taxon>
        <taxon>Ascomycota</taxon>
        <taxon>Pezizomycotina</taxon>
        <taxon>Sordariomycetes</taxon>
        <taxon>Hypocreomycetidae</taxon>
        <taxon>Hypocreales</taxon>
        <taxon>Nectriaceae</taxon>
        <taxon>Fusarium</taxon>
        <taxon>Fusarium burgessii species complex</taxon>
    </lineage>
</organism>
<feature type="repeat" description="ANK" evidence="3">
    <location>
        <begin position="1657"/>
        <end position="1689"/>
    </location>
</feature>
<evidence type="ECO:0000259" key="6">
    <source>
        <dbReference type="Pfam" id="PF24883"/>
    </source>
</evidence>
<dbReference type="PANTHER" id="PTHR24198">
    <property type="entry name" value="ANKYRIN REPEAT AND PROTEIN KINASE DOMAIN-CONTAINING PROTEIN"/>
    <property type="match status" value="1"/>
</dbReference>
<evidence type="ECO:0000256" key="4">
    <source>
        <dbReference type="SAM" id="Coils"/>
    </source>
</evidence>
<dbReference type="InterPro" id="IPR002110">
    <property type="entry name" value="Ankyrin_rpt"/>
</dbReference>
<feature type="domain" description="Azaphilone pigments biosynthesis cluster protein L N-terminal" evidence="5">
    <location>
        <begin position="1"/>
        <end position="184"/>
    </location>
</feature>
<dbReference type="Pfam" id="PF24883">
    <property type="entry name" value="NPHP3_N"/>
    <property type="match status" value="1"/>
</dbReference>
<evidence type="ECO:0000256" key="3">
    <source>
        <dbReference type="PROSITE-ProRule" id="PRU00023"/>
    </source>
</evidence>
<gene>
    <name evidence="7" type="ORF">FBEOM_13363</name>
</gene>
<name>A0A9P5A6G6_9HYPO</name>
<dbReference type="Gene3D" id="1.25.40.20">
    <property type="entry name" value="Ankyrin repeat-containing domain"/>
    <property type="match status" value="5"/>
</dbReference>
<dbReference type="SMART" id="SM00248">
    <property type="entry name" value="ANK"/>
    <property type="match status" value="19"/>
</dbReference>
<dbReference type="InterPro" id="IPR056884">
    <property type="entry name" value="NPHP3-like_N"/>
</dbReference>
<dbReference type="OrthoDB" id="194358at2759"/>
<evidence type="ECO:0000256" key="2">
    <source>
        <dbReference type="ARBA" id="ARBA00023043"/>
    </source>
</evidence>
<evidence type="ECO:0000256" key="1">
    <source>
        <dbReference type="ARBA" id="ARBA00022737"/>
    </source>
</evidence>
<dbReference type="Proteomes" id="UP000730481">
    <property type="component" value="Unassembled WGS sequence"/>
</dbReference>
<keyword evidence="1" id="KW-0677">Repeat</keyword>
<reference evidence="7" key="2">
    <citation type="submission" date="2020-02" db="EMBL/GenBank/DDBJ databases">
        <title>Identification and distribution of gene clusters putatively required for synthesis of sphingolipid metabolism inhibitors in phylogenetically diverse species of the filamentous fungus Fusarium.</title>
        <authorList>
            <person name="Kim H.-S."/>
            <person name="Busman M."/>
            <person name="Brown D.W."/>
            <person name="Divon H."/>
            <person name="Uhlig S."/>
            <person name="Proctor R.H."/>
        </authorList>
    </citation>
    <scope>NUCLEOTIDE SEQUENCE</scope>
    <source>
        <strain evidence="7">NRRL 25174</strain>
    </source>
</reference>
<dbReference type="Pfam" id="PF17111">
    <property type="entry name" value="PigL_N"/>
    <property type="match status" value="1"/>
</dbReference>
<dbReference type="PANTHER" id="PTHR24198:SF165">
    <property type="entry name" value="ANKYRIN REPEAT-CONTAINING PROTEIN-RELATED"/>
    <property type="match status" value="1"/>
</dbReference>
<dbReference type="InterPro" id="IPR031348">
    <property type="entry name" value="PigL_N"/>
</dbReference>
<sequence>MDPLSISASIAGLVTLADLVFRAALRYSKSVKEVPKEVKALLDEIKDLSLLLHNLSMVAYGFQLQPDPQNPATAPKPYHLHECQQLLNRLEKGLPDFEAQSGLNKLQSRLKWPFTTSDTKEILQAIGRHKQTITIALNSDSLTKLQLCLSRQEETRKEIRELKEQVRRVLDIETKISLNEKRQEVLSTFTKTNPRLDFETNKELRHPMTALWLTEGSEFAEWVSTDKARIWCSGIPGAGKSVIAGAIIDECLQRLLSSPSTAICYFFCTYRNPETILPCHILSTLCSQLALQHESAYDILETYHEELHPPHQLPGEMKLPRLIKMLHEMCRVFSRVYLIVDGLDECGDNTRDVVDSLSKVSLGAANKNINVAILSRDELPIRERIQQDFHWIEIEAHIEDIQLYVASEMDRLINEKELRLKDLSLKDEIVTKLVKGAKGMILRKIDTYAEESKQFVKDLLLLIVIKNDGFDSLALCEAISTPEKSDRLDEDEIVDEQEVLRWCGSLVRLLPHPNGRGKMFQFAHFTVQEFLESDPQEYPILKSYGISLERAKERLMLLALRFLTLKNFEQRPQADEGGVNSVFQIRKTRPFCEIASVCWWTDQPEEIHDMVRDHLCTLFSIQKTPNFCSYDVNGLDIVADLIRHGVPVEKEDADFFFDLYFDLWMDAESDEIKNRYNNGAPVLNLLDALVSIHPSSPQQMSAQIDKKPEVSFYDWTFEFARSKKLKIKKSLVKSTMTGDIGSRDLPGLIFAALRNNDSEVLETIYFSDESEQVGLFDPQHLGFSVLHTAIENLSLDCLKLSLKRGFDSNARDKNGLLPIHMCDDYEHEDYLCVLLKHGSNSLLLDNQGQTIWHRIAGQGIGSMLEVLIQQDGRDSALCIVSNRGDTPVCHALINGHRESVELLLGFCDRTEHWKCSKPIYRAAAKLGSAKVIQKLVEIGVQYDENNDRQGNPLHWVSPGSDLQCIEILKSLFSLDQRRELDSRTPFESLLLRILTTDTPLPCDVRVAMGLLSDGLVSCSKPLGALWSFWCSDVVPKTLTYAFVGESLDKLFTALLERGIASAYEEHFGRPALEPLAQGVCRNTISRLQHLTSKDPTKDPLQVFRGWNWFSQIFHLIADDAKHTDQLAKNPIMAQLLCEAIIHGDQSLVKLLLKLGADCHFRGGSITPFELACLPIAYKNDKNDKNDKNEQVLGYLLDHTTPEHLARDGSYTGLGPLHLTAGLPQWERGQYTSTDKLRCLLDAGANPNLPSSRFSPMTYHINRDSMETAEALLDARADPWLRATESFDSVLMAVSSRNWTFLTKLFGHSTLNEYPPQWNQVWTGSTPDGHLFRKANGLHIAALCGGINAFEFYLDNHLLTDLNVVDWDGHTPMHYAAWAGLASVVQFLVERGGNIKAKSKSGMTPLNLAVQKGRTDCVRALLVHGAGQQEGHVGYSPFVDAYYSANETIINLLKVHLGGPSADSSIMNAKIERKIASSLMLAIQRGDVDACQNLFDLGCHVDIEITPDVTPLMFAICEKQIPVVQWLLDKNATVSTISWNKLEGFHCTALHAALMGPMFNPLIGRLVAKYLEEQREFLVIRGNPFCLTLASGNTQGLVILLNEIIKNHKEIDLDTMLNPKLDEMNPEAPLHMAAQRNDLAAFEALVNAGADIEQRDYNGSSPLHIAAANNASSIANYLISLGARLNQRSSGSRTPILTACLTVSSHVIQLLLKGNANQDAVDDFGDNCLTLLTTSSNIRRGPPSISAFKALIDAGIDPFAKNKFGLDAARSILISETSMYLCYVLNRFPDFFNNRSLSWADVQPMYEIVMRPLYALSLSRHLRLIRSFLTAEEFFDLSDLSTPGKHTFFCSSVISGSVEAVRNFLKYGANIGHACPDHGTPLTTALTYCQFEVFKVLVRSGAKSFTDGFLATGVHFTEHDEKTKRWLLNMQNAARR</sequence>
<dbReference type="InterPro" id="IPR036770">
    <property type="entry name" value="Ankyrin_rpt-contain_sf"/>
</dbReference>
<comment type="caution">
    <text evidence="7">The sequence shown here is derived from an EMBL/GenBank/DDBJ whole genome shotgun (WGS) entry which is preliminary data.</text>
</comment>
<feature type="repeat" description="ANK" evidence="3">
    <location>
        <begin position="1624"/>
        <end position="1656"/>
    </location>
</feature>
<keyword evidence="4" id="KW-0175">Coiled coil</keyword>
<reference evidence="7" key="1">
    <citation type="journal article" date="2017" name="Mycologia">
        <title>Fusarium algeriense, sp. nov., a novel toxigenic crown rot pathogen of durum wheat from Algeria is nested in the Fusarium burgessii species complex.</title>
        <authorList>
            <person name="Laraba I."/>
            <person name="Keddad A."/>
            <person name="Boureghda H."/>
            <person name="Abdallah N."/>
            <person name="Vaughan M.M."/>
            <person name="Proctor R.H."/>
            <person name="Busman M."/>
            <person name="O'Donnell K."/>
        </authorList>
    </citation>
    <scope>NUCLEOTIDE SEQUENCE</scope>
    <source>
        <strain evidence="7">NRRL 25174</strain>
    </source>
</reference>
<evidence type="ECO:0000259" key="5">
    <source>
        <dbReference type="Pfam" id="PF17111"/>
    </source>
</evidence>
<dbReference type="PROSITE" id="PS50088">
    <property type="entry name" value="ANK_REPEAT"/>
    <property type="match status" value="5"/>
</dbReference>
<feature type="repeat" description="ANK" evidence="3">
    <location>
        <begin position="781"/>
        <end position="813"/>
    </location>
</feature>
<dbReference type="Pfam" id="PF00023">
    <property type="entry name" value="Ank"/>
    <property type="match status" value="1"/>
</dbReference>
<dbReference type="InterPro" id="IPR027417">
    <property type="entry name" value="P-loop_NTPase"/>
</dbReference>
<feature type="domain" description="Nephrocystin 3-like N-terminal" evidence="6">
    <location>
        <begin position="209"/>
        <end position="376"/>
    </location>
</feature>
<evidence type="ECO:0000313" key="8">
    <source>
        <dbReference type="Proteomes" id="UP000730481"/>
    </source>
</evidence>
<feature type="repeat" description="ANK" evidence="3">
    <location>
        <begin position="1400"/>
        <end position="1425"/>
    </location>
</feature>
<feature type="coiled-coil region" evidence="4">
    <location>
        <begin position="145"/>
        <end position="172"/>
    </location>
</feature>
<dbReference type="SUPFAM" id="SSF48403">
    <property type="entry name" value="Ankyrin repeat"/>
    <property type="match status" value="4"/>
</dbReference>
<dbReference type="PROSITE" id="PS50297">
    <property type="entry name" value="ANK_REP_REGION"/>
    <property type="match status" value="4"/>
</dbReference>
<dbReference type="Gene3D" id="3.40.50.300">
    <property type="entry name" value="P-loop containing nucleotide triphosphate hydrolases"/>
    <property type="match status" value="1"/>
</dbReference>
<dbReference type="EMBL" id="PVQB02000965">
    <property type="protein sequence ID" value="KAF4332836.1"/>
    <property type="molecule type" value="Genomic_DNA"/>
</dbReference>
<proteinExistence type="predicted"/>
<dbReference type="Pfam" id="PF12796">
    <property type="entry name" value="Ank_2"/>
    <property type="match status" value="3"/>
</dbReference>